<reference evidence="2" key="2">
    <citation type="submission" date="2023-05" db="EMBL/GenBank/DDBJ databases">
        <authorList>
            <consortium name="Lawrence Berkeley National Laboratory"/>
            <person name="Steindorff A."/>
            <person name="Hensen N."/>
            <person name="Bonometti L."/>
            <person name="Westerberg I."/>
            <person name="Brannstrom I.O."/>
            <person name="Guillou S."/>
            <person name="Cros-Aarteil S."/>
            <person name="Calhoun S."/>
            <person name="Haridas S."/>
            <person name="Kuo A."/>
            <person name="Mondo S."/>
            <person name="Pangilinan J."/>
            <person name="Riley R."/>
            <person name="Labutti K."/>
            <person name="Andreopoulos B."/>
            <person name="Lipzen A."/>
            <person name="Chen C."/>
            <person name="Yanf M."/>
            <person name="Daum C."/>
            <person name="Ng V."/>
            <person name="Clum A."/>
            <person name="Ohm R."/>
            <person name="Martin F."/>
            <person name="Silar P."/>
            <person name="Natvig D."/>
            <person name="Lalanne C."/>
            <person name="Gautier V."/>
            <person name="Ament-Velasquez S.L."/>
            <person name="Kruys A."/>
            <person name="Hutchinson M.I."/>
            <person name="Powell A.J."/>
            <person name="Barry K."/>
            <person name="Miller A.N."/>
            <person name="Grigoriev I.V."/>
            <person name="Debuchy R."/>
            <person name="Gladieux P."/>
            <person name="Thoren M.H."/>
            <person name="Johannesson H."/>
        </authorList>
    </citation>
    <scope>NUCLEOTIDE SEQUENCE</scope>
    <source>
        <strain evidence="2">CBS 141.50</strain>
    </source>
</reference>
<dbReference type="EMBL" id="MU853607">
    <property type="protein sequence ID" value="KAK4141728.1"/>
    <property type="molecule type" value="Genomic_DNA"/>
</dbReference>
<organism evidence="2 3">
    <name type="scientific">Dichotomopilus funicola</name>
    <dbReference type="NCBI Taxonomy" id="1934379"/>
    <lineage>
        <taxon>Eukaryota</taxon>
        <taxon>Fungi</taxon>
        <taxon>Dikarya</taxon>
        <taxon>Ascomycota</taxon>
        <taxon>Pezizomycotina</taxon>
        <taxon>Sordariomycetes</taxon>
        <taxon>Sordariomycetidae</taxon>
        <taxon>Sordariales</taxon>
        <taxon>Chaetomiaceae</taxon>
        <taxon>Dichotomopilus</taxon>
    </lineage>
</organism>
<gene>
    <name evidence="2" type="ORF">C8A04DRAFT_30717</name>
</gene>
<comment type="caution">
    <text evidence="2">The sequence shown here is derived from an EMBL/GenBank/DDBJ whole genome shotgun (WGS) entry which is preliminary data.</text>
</comment>
<dbReference type="AlphaFoldDB" id="A0AAN6ZKZ8"/>
<keyword evidence="1" id="KW-0732">Signal</keyword>
<evidence type="ECO:0000313" key="3">
    <source>
        <dbReference type="Proteomes" id="UP001302676"/>
    </source>
</evidence>
<name>A0AAN6ZKZ8_9PEZI</name>
<dbReference type="Proteomes" id="UP001302676">
    <property type="component" value="Unassembled WGS sequence"/>
</dbReference>
<dbReference type="RefSeq" id="XP_062635099.1">
    <property type="nucleotide sequence ID" value="XM_062781492.1"/>
</dbReference>
<feature type="signal peptide" evidence="1">
    <location>
        <begin position="1"/>
        <end position="20"/>
    </location>
</feature>
<protein>
    <submittedName>
        <fullName evidence="2">Uncharacterized protein</fullName>
    </submittedName>
</protein>
<evidence type="ECO:0000313" key="2">
    <source>
        <dbReference type="EMBL" id="KAK4141728.1"/>
    </source>
</evidence>
<sequence length="73" mass="7473">MQLTNFLTLAFAATLAVASAVPPELSERACVGNLGYCNKKASSVLGKQCCGGLYCCGVIGANNVCQSHNTCGE</sequence>
<proteinExistence type="predicted"/>
<reference evidence="2" key="1">
    <citation type="journal article" date="2023" name="Mol. Phylogenet. Evol.">
        <title>Genome-scale phylogeny and comparative genomics of the fungal order Sordariales.</title>
        <authorList>
            <person name="Hensen N."/>
            <person name="Bonometti L."/>
            <person name="Westerberg I."/>
            <person name="Brannstrom I.O."/>
            <person name="Guillou S."/>
            <person name="Cros-Aarteil S."/>
            <person name="Calhoun S."/>
            <person name="Haridas S."/>
            <person name="Kuo A."/>
            <person name="Mondo S."/>
            <person name="Pangilinan J."/>
            <person name="Riley R."/>
            <person name="LaButti K."/>
            <person name="Andreopoulos B."/>
            <person name="Lipzen A."/>
            <person name="Chen C."/>
            <person name="Yan M."/>
            <person name="Daum C."/>
            <person name="Ng V."/>
            <person name="Clum A."/>
            <person name="Steindorff A."/>
            <person name="Ohm R.A."/>
            <person name="Martin F."/>
            <person name="Silar P."/>
            <person name="Natvig D.O."/>
            <person name="Lalanne C."/>
            <person name="Gautier V."/>
            <person name="Ament-Velasquez S.L."/>
            <person name="Kruys A."/>
            <person name="Hutchinson M.I."/>
            <person name="Powell A.J."/>
            <person name="Barry K."/>
            <person name="Miller A.N."/>
            <person name="Grigoriev I.V."/>
            <person name="Debuchy R."/>
            <person name="Gladieux P."/>
            <person name="Hiltunen Thoren M."/>
            <person name="Johannesson H."/>
        </authorList>
    </citation>
    <scope>NUCLEOTIDE SEQUENCE</scope>
    <source>
        <strain evidence="2">CBS 141.50</strain>
    </source>
</reference>
<dbReference type="GeneID" id="87818105"/>
<feature type="chain" id="PRO_5042883272" evidence="1">
    <location>
        <begin position="21"/>
        <end position="73"/>
    </location>
</feature>
<keyword evidence="3" id="KW-1185">Reference proteome</keyword>
<evidence type="ECO:0000256" key="1">
    <source>
        <dbReference type="SAM" id="SignalP"/>
    </source>
</evidence>
<accession>A0AAN6ZKZ8</accession>